<keyword evidence="3 6" id="KW-0067">ATP-binding</keyword>
<dbReference type="InterPro" id="IPR041546">
    <property type="entry name" value="ClpA/ClpB_AAA_lid"/>
</dbReference>
<dbReference type="PROSITE" id="PS51903">
    <property type="entry name" value="CLP_R"/>
    <property type="match status" value="1"/>
</dbReference>
<keyword evidence="2 6" id="KW-0547">Nucleotide-binding</keyword>
<comment type="similarity">
    <text evidence="6">Belongs to the ClpA/ClpB family.</text>
</comment>
<dbReference type="Gene3D" id="3.40.50.300">
    <property type="entry name" value="P-loop containing nucleotide triphosphate hydrolases"/>
    <property type="match status" value="2"/>
</dbReference>
<dbReference type="GO" id="GO:0006508">
    <property type="term" value="P:proteolysis"/>
    <property type="evidence" value="ECO:0007669"/>
    <property type="project" value="UniProtKB-KW"/>
</dbReference>
<evidence type="ECO:0000256" key="6">
    <source>
        <dbReference type="RuleBase" id="RU004432"/>
    </source>
</evidence>
<keyword evidence="10" id="KW-0645">Protease</keyword>
<dbReference type="InterPro" id="IPR003593">
    <property type="entry name" value="AAA+_ATPase"/>
</dbReference>
<protein>
    <submittedName>
        <fullName evidence="10">ATP-dependent Clp protease ATP-binding subunit</fullName>
    </submittedName>
</protein>
<dbReference type="Pfam" id="PF02861">
    <property type="entry name" value="Clp_N"/>
    <property type="match status" value="1"/>
</dbReference>
<dbReference type="SMART" id="SM00382">
    <property type="entry name" value="AAA"/>
    <property type="match status" value="2"/>
</dbReference>
<accession>A0A5C8CN21</accession>
<dbReference type="InterPro" id="IPR018368">
    <property type="entry name" value="ClpA/B_CS1"/>
</dbReference>
<organism evidence="10 11">
    <name type="scientific">Brachyspira aalborgi</name>
    <dbReference type="NCBI Taxonomy" id="29522"/>
    <lineage>
        <taxon>Bacteria</taxon>
        <taxon>Pseudomonadati</taxon>
        <taxon>Spirochaetota</taxon>
        <taxon>Spirochaetia</taxon>
        <taxon>Brachyspirales</taxon>
        <taxon>Brachyspiraceae</taxon>
        <taxon>Brachyspira</taxon>
    </lineage>
</organism>
<dbReference type="GO" id="GO:0016887">
    <property type="term" value="F:ATP hydrolysis activity"/>
    <property type="evidence" value="ECO:0007669"/>
    <property type="project" value="InterPro"/>
</dbReference>
<dbReference type="Pfam" id="PF07724">
    <property type="entry name" value="AAA_2"/>
    <property type="match status" value="1"/>
</dbReference>
<comment type="caution">
    <text evidence="10">The sequence shown here is derived from an EMBL/GenBank/DDBJ whole genome shotgun (WGS) entry which is preliminary data.</text>
</comment>
<feature type="domain" description="Clp R" evidence="9">
    <location>
        <begin position="4"/>
        <end position="148"/>
    </location>
</feature>
<dbReference type="AlphaFoldDB" id="A0A5C8CN21"/>
<dbReference type="InterPro" id="IPR001270">
    <property type="entry name" value="ClpA/B"/>
</dbReference>
<proteinExistence type="inferred from homology"/>
<dbReference type="FunFam" id="3.40.50.300:FF:000010">
    <property type="entry name" value="Chaperone clpB 1, putative"/>
    <property type="match status" value="1"/>
</dbReference>
<dbReference type="Gene3D" id="1.10.1780.10">
    <property type="entry name" value="Clp, N-terminal domain"/>
    <property type="match status" value="1"/>
</dbReference>
<dbReference type="PROSITE" id="PS00870">
    <property type="entry name" value="CLPAB_1"/>
    <property type="match status" value="1"/>
</dbReference>
<evidence type="ECO:0000256" key="4">
    <source>
        <dbReference type="ARBA" id="ARBA00023186"/>
    </source>
</evidence>
<evidence type="ECO:0000256" key="7">
    <source>
        <dbReference type="SAM" id="Coils"/>
    </source>
</evidence>
<evidence type="ECO:0000256" key="2">
    <source>
        <dbReference type="ARBA" id="ARBA00022741"/>
    </source>
</evidence>
<evidence type="ECO:0000259" key="8">
    <source>
        <dbReference type="PROSITE" id="PS50151"/>
    </source>
</evidence>
<dbReference type="PRINTS" id="PR00300">
    <property type="entry name" value="CLPPROTEASEA"/>
</dbReference>
<dbReference type="SMART" id="SM01086">
    <property type="entry name" value="ClpB_D2-small"/>
    <property type="match status" value="1"/>
</dbReference>
<dbReference type="InterPro" id="IPR050130">
    <property type="entry name" value="ClpA_ClpB"/>
</dbReference>
<dbReference type="GO" id="GO:0005737">
    <property type="term" value="C:cytoplasm"/>
    <property type="evidence" value="ECO:0007669"/>
    <property type="project" value="TreeGrafter"/>
</dbReference>
<dbReference type="Gene3D" id="1.10.8.60">
    <property type="match status" value="2"/>
</dbReference>
<dbReference type="InterPro" id="IPR028299">
    <property type="entry name" value="ClpA/B_CS2"/>
</dbReference>
<dbReference type="InterPro" id="IPR004176">
    <property type="entry name" value="Clp_R_N"/>
</dbReference>
<evidence type="ECO:0000256" key="5">
    <source>
        <dbReference type="PROSITE-ProRule" id="PRU01251"/>
    </source>
</evidence>
<dbReference type="Pfam" id="PF00004">
    <property type="entry name" value="AAA"/>
    <property type="match status" value="1"/>
</dbReference>
<evidence type="ECO:0000256" key="3">
    <source>
        <dbReference type="ARBA" id="ARBA00022840"/>
    </source>
</evidence>
<keyword evidence="4 6" id="KW-0143">Chaperone</keyword>
<feature type="domain" description="UVR" evidence="8">
    <location>
        <begin position="428"/>
        <end position="463"/>
    </location>
</feature>
<sequence length="830" mass="93632">MWQFHLTRRAKVVIDFYSQEEAKRLNHDQVTPEHVLLGLLREPESIAIKSLRTLKVDLDKLKIELETSMAKSSSNTKLFGQIPTSPRVQRLIAFSAEEAKAFGHNYIGTEHLLLGLLREENGVAYNVLTSLGIELNSLKQEIMKVIGVVGVAATNSNEQAHQDEVVRKVKTPTLDQFARDLTKLAREKALDKVIGRENEVMRVVQILSRRKKNNPILLGEPGVGKTAIVEGLAEKIVATDVPDILLKKRVLTLDLSSVVAGTKYRGEFEERIKNIVMEIKKANNIIIFIDELHTIIGAGGAEGALDAANMLKPALSRGEIQCIGATTINEYKKYIEKDGALVRRFQPVNVEEPNIEDAIEILNGIKPQYEEHHNVKYTNEAINAAVVLSKRYITERYLPDKAIDLIDEAGSRARLINMTRPLELKDIEEEIKKLDEEKQKFAESQNFEEAARLRDEVRSLQDKLSEKQEKWRSERDKIQTLIEEDDIRNVISEITNIPVKRLLNSESKRLIGMEEELHKKVVGQEEAISSISKAIRRSRAGLKSSKRPLGSFIFLGPTGVGKTALAKVLSEFMFGNSEALIRIDMSEFMEKFAVSRLIGAPPGYIGYEEGGGLTEKVRRKPYSLILFDEIEKAHPDVTNILLQVLEEGQLTDNFGRKVDFSNTIIIITSNLGARDIVKGSSLGFNAIGSEKDANDIKNFALEELKQNFNPEFLNRIDDIIVFHTLTKEDLKEIIDIMLKELNESIKERNIIINLTDEAKLYIIDKGFDKKYGARSLRRAIQKEIEDYISGEILFGHIDDGDIINVDSHGNSLMFSYIKRAKAEDKELSKS</sequence>
<dbReference type="GO" id="GO:0008233">
    <property type="term" value="F:peptidase activity"/>
    <property type="evidence" value="ECO:0007669"/>
    <property type="project" value="UniProtKB-KW"/>
</dbReference>
<dbReference type="Gene3D" id="4.10.860.10">
    <property type="entry name" value="UVR domain"/>
    <property type="match status" value="1"/>
</dbReference>
<dbReference type="InterPro" id="IPR001943">
    <property type="entry name" value="UVR_dom"/>
</dbReference>
<dbReference type="SUPFAM" id="SSF52540">
    <property type="entry name" value="P-loop containing nucleoside triphosphate hydrolases"/>
    <property type="match status" value="2"/>
</dbReference>
<dbReference type="RefSeq" id="WP_147757735.1">
    <property type="nucleotide sequence ID" value="NZ_SAXT01000001.1"/>
</dbReference>
<dbReference type="GO" id="GO:0005524">
    <property type="term" value="F:ATP binding"/>
    <property type="evidence" value="ECO:0007669"/>
    <property type="project" value="UniProtKB-KW"/>
</dbReference>
<reference evidence="10 11" key="1">
    <citation type="journal article" date="1992" name="Lakartidningen">
        <title>[Penicillin V and not amoxicillin is the first choice preparation in acute otitis].</title>
        <authorList>
            <person name="Kamme C."/>
            <person name="Lundgren K."/>
            <person name="Prellner K."/>
        </authorList>
    </citation>
    <scope>NUCLEOTIDE SEQUENCE [LARGE SCALE GENOMIC DNA]</scope>
    <source>
        <strain evidence="10 11">W1</strain>
    </source>
</reference>
<dbReference type="PROSITE" id="PS50151">
    <property type="entry name" value="UVR"/>
    <property type="match status" value="1"/>
</dbReference>
<evidence type="ECO:0000256" key="1">
    <source>
        <dbReference type="ARBA" id="ARBA00022737"/>
    </source>
</evidence>
<dbReference type="InterPro" id="IPR027417">
    <property type="entry name" value="P-loop_NTPase"/>
</dbReference>
<dbReference type="GO" id="GO:0034605">
    <property type="term" value="P:cellular response to heat"/>
    <property type="evidence" value="ECO:0007669"/>
    <property type="project" value="TreeGrafter"/>
</dbReference>
<dbReference type="CDD" id="cd00009">
    <property type="entry name" value="AAA"/>
    <property type="match status" value="1"/>
</dbReference>
<dbReference type="SUPFAM" id="SSF81923">
    <property type="entry name" value="Double Clp-N motif"/>
    <property type="match status" value="1"/>
</dbReference>
<dbReference type="Pfam" id="PF10431">
    <property type="entry name" value="ClpB_D2-small"/>
    <property type="match status" value="1"/>
</dbReference>
<dbReference type="InterPro" id="IPR003959">
    <property type="entry name" value="ATPase_AAA_core"/>
</dbReference>
<dbReference type="Proteomes" id="UP000325116">
    <property type="component" value="Unassembled WGS sequence"/>
</dbReference>
<dbReference type="FunFam" id="3.40.50.300:FF:000025">
    <property type="entry name" value="ATP-dependent Clp protease subunit"/>
    <property type="match status" value="1"/>
</dbReference>
<dbReference type="PANTHER" id="PTHR11638:SF18">
    <property type="entry name" value="HEAT SHOCK PROTEIN 104"/>
    <property type="match status" value="1"/>
</dbReference>
<evidence type="ECO:0000313" key="11">
    <source>
        <dbReference type="Proteomes" id="UP000325116"/>
    </source>
</evidence>
<dbReference type="InterPro" id="IPR019489">
    <property type="entry name" value="Clp_ATPase_C"/>
</dbReference>
<evidence type="ECO:0000259" key="9">
    <source>
        <dbReference type="PROSITE" id="PS51903"/>
    </source>
</evidence>
<dbReference type="PANTHER" id="PTHR11638">
    <property type="entry name" value="ATP-DEPENDENT CLP PROTEASE"/>
    <property type="match status" value="1"/>
</dbReference>
<feature type="coiled-coil region" evidence="7">
    <location>
        <begin position="424"/>
        <end position="470"/>
    </location>
</feature>
<dbReference type="CDD" id="cd19499">
    <property type="entry name" value="RecA-like_ClpB_Hsp104-like"/>
    <property type="match status" value="1"/>
</dbReference>
<dbReference type="Pfam" id="PF17871">
    <property type="entry name" value="AAA_lid_9"/>
    <property type="match status" value="1"/>
</dbReference>
<dbReference type="PROSITE" id="PS00871">
    <property type="entry name" value="CLPAB_2"/>
    <property type="match status" value="1"/>
</dbReference>
<keyword evidence="7" id="KW-0175">Coiled coil</keyword>
<dbReference type="EMBL" id="SAXT01000001">
    <property type="protein sequence ID" value="TXJ13601.1"/>
    <property type="molecule type" value="Genomic_DNA"/>
</dbReference>
<name>A0A5C8CN21_9SPIR</name>
<keyword evidence="1 5" id="KW-0677">Repeat</keyword>
<keyword evidence="10" id="KW-0378">Hydrolase</keyword>
<evidence type="ECO:0000313" key="10">
    <source>
        <dbReference type="EMBL" id="TXJ13601.1"/>
    </source>
</evidence>
<gene>
    <name evidence="10" type="ORF">EPJ80_02360</name>
</gene>
<dbReference type="InterPro" id="IPR036628">
    <property type="entry name" value="Clp_N_dom_sf"/>
</dbReference>